<organism evidence="4 5">
    <name type="scientific">Chrysochromulina tobinii</name>
    <dbReference type="NCBI Taxonomy" id="1460289"/>
    <lineage>
        <taxon>Eukaryota</taxon>
        <taxon>Haptista</taxon>
        <taxon>Haptophyta</taxon>
        <taxon>Prymnesiophyceae</taxon>
        <taxon>Prymnesiales</taxon>
        <taxon>Chrysochromulinaceae</taxon>
        <taxon>Chrysochromulina</taxon>
    </lineage>
</organism>
<comment type="caution">
    <text evidence="4">The sequence shown here is derived from an EMBL/GenBank/DDBJ whole genome shotgun (WGS) entry which is preliminary data.</text>
</comment>
<keyword evidence="1" id="KW-0479">Metal-binding</keyword>
<keyword evidence="1" id="KW-0863">Zinc-finger</keyword>
<proteinExistence type="predicted"/>
<keyword evidence="5" id="KW-1185">Reference proteome</keyword>
<protein>
    <recommendedName>
        <fullName evidence="3">C3H1-type domain-containing protein</fullName>
    </recommendedName>
</protein>
<evidence type="ECO:0000313" key="4">
    <source>
        <dbReference type="EMBL" id="KOO27109.1"/>
    </source>
</evidence>
<reference evidence="5" key="1">
    <citation type="journal article" date="2015" name="PLoS Genet.">
        <title>Genome Sequence and Transcriptome Analyses of Chrysochromulina tobin: Metabolic Tools for Enhanced Algal Fitness in the Prominent Order Prymnesiales (Haptophyceae).</title>
        <authorList>
            <person name="Hovde B.T."/>
            <person name="Deodato C.R."/>
            <person name="Hunsperger H.M."/>
            <person name="Ryken S.A."/>
            <person name="Yost W."/>
            <person name="Jha R.K."/>
            <person name="Patterson J."/>
            <person name="Monnat R.J. Jr."/>
            <person name="Barlow S.B."/>
            <person name="Starkenburg S.R."/>
            <person name="Cattolico R.A."/>
        </authorList>
    </citation>
    <scope>NUCLEOTIDE SEQUENCE</scope>
    <source>
        <strain evidence="5">CCMP291</strain>
    </source>
</reference>
<evidence type="ECO:0000313" key="5">
    <source>
        <dbReference type="Proteomes" id="UP000037460"/>
    </source>
</evidence>
<dbReference type="InterPro" id="IPR000571">
    <property type="entry name" value="Znf_CCCH"/>
</dbReference>
<gene>
    <name evidence="4" type="ORF">Ctob_014138</name>
</gene>
<accession>A0A0M0JKL2</accession>
<evidence type="ECO:0000256" key="1">
    <source>
        <dbReference type="PROSITE-ProRule" id="PRU00723"/>
    </source>
</evidence>
<evidence type="ECO:0000256" key="2">
    <source>
        <dbReference type="SAM" id="MobiDB-lite"/>
    </source>
</evidence>
<dbReference type="OrthoDB" id="411372at2759"/>
<dbReference type="AlphaFoldDB" id="A0A0M0JKL2"/>
<feature type="compositionally biased region" description="Acidic residues" evidence="2">
    <location>
        <begin position="25"/>
        <end position="42"/>
    </location>
</feature>
<evidence type="ECO:0000259" key="3">
    <source>
        <dbReference type="PROSITE" id="PS50103"/>
    </source>
</evidence>
<dbReference type="Proteomes" id="UP000037460">
    <property type="component" value="Unassembled WGS sequence"/>
</dbReference>
<keyword evidence="1" id="KW-0862">Zinc</keyword>
<sequence length="623" mass="66979">MARGPDARASPTTGRAGAAAAVDLDELQGEYDEEEDGVDGSSDDVSVKSEPEDGDAESLLEDLRAAAGDGGARAAPPHDKLGDDPVRLLQAFVPPQMTEKATLTVVKFMIEHLRETLISTGARVAALGDEDCLKSLQLAGIMIVRLAGFTSQSPSELVSSAAVRAGTPVPCKTSVQGATALKALREIVSEHMEGREGGQHAAASGAAGRMRTSSLSSSGVLMQKLGLPVATTRLQMFHVADAGSSYKGGPEALGQSIFERGLRTISNDAAARQQLVDLVAMLEEGLADAGAVRKGGKRMTPGCLFVRAVAELVGTALASSANSSTMWAHVFLAEQCGKPSASSRESMQHDRGYEYLDIVWQAVCSVRAGVEQVLQQEWRRLMRRESLDTTELANACWYGRWRKFDLKKAITSEQTSSWLGVVKGDANSLSSVWAIFTSFFSALTYLMTTLTHFWDPEVAFTLQLITSSAVSALEAGVPAVTIIEMLPSVVFARFDDAHREFRQLGRALPALTQTWEAFTESEPYERFREVVMARTRGKDAGSSDEIFKKLKELEKKLEDAQGAGGKGGGGKGKGAFVDKATVDRFISEHPGMCWVHHLKGNCTKKDCPHKHGEKIEFVAASHD</sequence>
<feature type="zinc finger region" description="C3H1-type" evidence="1">
    <location>
        <begin position="587"/>
        <end position="614"/>
    </location>
</feature>
<dbReference type="EMBL" id="JWZX01002764">
    <property type="protein sequence ID" value="KOO27109.1"/>
    <property type="molecule type" value="Genomic_DNA"/>
</dbReference>
<name>A0A0M0JKL2_9EUKA</name>
<feature type="domain" description="C3H1-type" evidence="3">
    <location>
        <begin position="587"/>
        <end position="614"/>
    </location>
</feature>
<feature type="region of interest" description="Disordered" evidence="2">
    <location>
        <begin position="1"/>
        <end position="20"/>
    </location>
</feature>
<dbReference type="PROSITE" id="PS50103">
    <property type="entry name" value="ZF_C3H1"/>
    <property type="match status" value="1"/>
</dbReference>
<dbReference type="GO" id="GO:0008270">
    <property type="term" value="F:zinc ion binding"/>
    <property type="evidence" value="ECO:0007669"/>
    <property type="project" value="UniProtKB-KW"/>
</dbReference>
<feature type="region of interest" description="Disordered" evidence="2">
    <location>
        <begin position="25"/>
        <end position="57"/>
    </location>
</feature>